<accession>A0A3S5AU85</accession>
<evidence type="ECO:0000256" key="1">
    <source>
        <dbReference type="SAM" id="Phobius"/>
    </source>
</evidence>
<comment type="caution">
    <text evidence="2">The sequence shown here is derived from an EMBL/GenBank/DDBJ whole genome shotgun (WGS) entry which is preliminary data.</text>
</comment>
<evidence type="ECO:0000313" key="2">
    <source>
        <dbReference type="EMBL" id="VEL32153.1"/>
    </source>
</evidence>
<keyword evidence="3" id="KW-1185">Reference proteome</keyword>
<proteinExistence type="predicted"/>
<protein>
    <submittedName>
        <fullName evidence="2">Uncharacterized protein</fullName>
    </submittedName>
</protein>
<dbReference type="EMBL" id="CAAALY010130926">
    <property type="protein sequence ID" value="VEL32153.1"/>
    <property type="molecule type" value="Genomic_DNA"/>
</dbReference>
<name>A0A3S5AU85_9PLAT</name>
<dbReference type="Proteomes" id="UP000784294">
    <property type="component" value="Unassembled WGS sequence"/>
</dbReference>
<keyword evidence="1" id="KW-0472">Membrane</keyword>
<feature type="transmembrane region" description="Helical" evidence="1">
    <location>
        <begin position="38"/>
        <end position="57"/>
    </location>
</feature>
<dbReference type="AlphaFoldDB" id="A0A3S5AU85"/>
<evidence type="ECO:0000313" key="3">
    <source>
        <dbReference type="Proteomes" id="UP000784294"/>
    </source>
</evidence>
<keyword evidence="1" id="KW-1133">Transmembrane helix</keyword>
<organism evidence="2 3">
    <name type="scientific">Protopolystoma xenopodis</name>
    <dbReference type="NCBI Taxonomy" id="117903"/>
    <lineage>
        <taxon>Eukaryota</taxon>
        <taxon>Metazoa</taxon>
        <taxon>Spiralia</taxon>
        <taxon>Lophotrochozoa</taxon>
        <taxon>Platyhelminthes</taxon>
        <taxon>Monogenea</taxon>
        <taxon>Polyopisthocotylea</taxon>
        <taxon>Polystomatidea</taxon>
        <taxon>Polystomatidae</taxon>
        <taxon>Protopolystoma</taxon>
    </lineage>
</organism>
<reference evidence="2" key="1">
    <citation type="submission" date="2018-11" db="EMBL/GenBank/DDBJ databases">
        <authorList>
            <consortium name="Pathogen Informatics"/>
        </authorList>
    </citation>
    <scope>NUCLEOTIDE SEQUENCE</scope>
</reference>
<gene>
    <name evidence="2" type="ORF">PXEA_LOCUS25593</name>
</gene>
<sequence length="102" mass="12791">MSTRLQTHNTFLSFSSSKYYCYYYYYYYYSYYYFYYSYYYYYYFFVCLVALFDRAFGASEIAQKVHRKPSRLITQIDLRPDYQFVYEEPQSARPHHYACTSM</sequence>
<keyword evidence="1" id="KW-0812">Transmembrane</keyword>